<keyword evidence="3" id="KW-1185">Reference proteome</keyword>
<organism evidence="2 3">
    <name type="scientific">Stachybotrys elegans</name>
    <dbReference type="NCBI Taxonomy" id="80388"/>
    <lineage>
        <taxon>Eukaryota</taxon>
        <taxon>Fungi</taxon>
        <taxon>Dikarya</taxon>
        <taxon>Ascomycota</taxon>
        <taxon>Pezizomycotina</taxon>
        <taxon>Sordariomycetes</taxon>
        <taxon>Hypocreomycetidae</taxon>
        <taxon>Hypocreales</taxon>
        <taxon>Stachybotryaceae</taxon>
        <taxon>Stachybotrys</taxon>
    </lineage>
</organism>
<protein>
    <submittedName>
        <fullName evidence="2">Uncharacterized protein</fullName>
    </submittedName>
</protein>
<proteinExistence type="predicted"/>
<dbReference type="OrthoDB" id="5428040at2759"/>
<reference evidence="2" key="1">
    <citation type="journal article" date="2021" name="Nat. Commun.">
        <title>Genetic determinants of endophytism in the Arabidopsis root mycobiome.</title>
        <authorList>
            <person name="Mesny F."/>
            <person name="Miyauchi S."/>
            <person name="Thiergart T."/>
            <person name="Pickel B."/>
            <person name="Atanasova L."/>
            <person name="Karlsson M."/>
            <person name="Huettel B."/>
            <person name="Barry K.W."/>
            <person name="Haridas S."/>
            <person name="Chen C."/>
            <person name="Bauer D."/>
            <person name="Andreopoulos W."/>
            <person name="Pangilinan J."/>
            <person name="LaButti K."/>
            <person name="Riley R."/>
            <person name="Lipzen A."/>
            <person name="Clum A."/>
            <person name="Drula E."/>
            <person name="Henrissat B."/>
            <person name="Kohler A."/>
            <person name="Grigoriev I.V."/>
            <person name="Martin F.M."/>
            <person name="Hacquard S."/>
        </authorList>
    </citation>
    <scope>NUCLEOTIDE SEQUENCE</scope>
    <source>
        <strain evidence="2">MPI-CAGE-CH-0235</strain>
    </source>
</reference>
<dbReference type="Proteomes" id="UP000813444">
    <property type="component" value="Unassembled WGS sequence"/>
</dbReference>
<sequence>MDGSRVSGLADVDQRPPGLLQQPDDNGSNNYSLSFDCEFSAAGSGYDSAIRQWPLALCAGLFWHSQQGIYSVMDPKGNEELGDSYLVINATMSDAVMNMDGSDVWKSVTIQANDTSESVSLQITLCMTAFEAQEMKINATRPSSFSPEPGILWNTSTGTYRTKEVLRQLGAGTSSDSTAGRGIFDLAPRSWQWPERPEFLPLTGGTLSTTDALQSITNYMYQGRMNEAQYSIFAHMATSTADPALALQAYLTTLCAICYYDRFVMFDTAAPSSQVSLVQVTQPLGWSAFISVASLAIQNAWACISQILGSPTEEWIEDMVKTFAPGFYTREPRIHVTLRQAMAH</sequence>
<feature type="region of interest" description="Disordered" evidence="1">
    <location>
        <begin position="1"/>
        <end position="26"/>
    </location>
</feature>
<gene>
    <name evidence="2" type="ORF">B0I35DRAFT_485198</name>
</gene>
<name>A0A8K0SDN0_9HYPO</name>
<evidence type="ECO:0000313" key="2">
    <source>
        <dbReference type="EMBL" id="KAH7303385.1"/>
    </source>
</evidence>
<comment type="caution">
    <text evidence="2">The sequence shown here is derived from an EMBL/GenBank/DDBJ whole genome shotgun (WGS) entry which is preliminary data.</text>
</comment>
<accession>A0A8K0SDN0</accession>
<evidence type="ECO:0000313" key="3">
    <source>
        <dbReference type="Proteomes" id="UP000813444"/>
    </source>
</evidence>
<evidence type="ECO:0000256" key="1">
    <source>
        <dbReference type="SAM" id="MobiDB-lite"/>
    </source>
</evidence>
<dbReference type="AlphaFoldDB" id="A0A8K0SDN0"/>
<dbReference type="EMBL" id="JAGPNK010000034">
    <property type="protein sequence ID" value="KAH7303385.1"/>
    <property type="molecule type" value="Genomic_DNA"/>
</dbReference>